<dbReference type="OrthoDB" id="9800369at2"/>
<dbReference type="CDD" id="cd00090">
    <property type="entry name" value="HTH_ARSR"/>
    <property type="match status" value="1"/>
</dbReference>
<evidence type="ECO:0000313" key="2">
    <source>
        <dbReference type="EMBL" id="CUU00769.1"/>
    </source>
</evidence>
<proteinExistence type="predicted"/>
<name>A0A0S4MSN1_9BACT</name>
<reference evidence="3" key="1">
    <citation type="submission" date="2015-11" db="EMBL/GenBank/DDBJ databases">
        <authorList>
            <person name="Varghese N."/>
        </authorList>
    </citation>
    <scope>NUCLEOTIDE SEQUENCE [LARGE SCALE GENOMIC DNA]</scope>
</reference>
<accession>A0A0S4MSN1</accession>
<dbReference type="PANTHER" id="PTHR37318">
    <property type="entry name" value="BSL7504 PROTEIN"/>
    <property type="match status" value="1"/>
</dbReference>
<evidence type="ECO:0000313" key="3">
    <source>
        <dbReference type="Proteomes" id="UP000320623"/>
    </source>
</evidence>
<dbReference type="InterPro" id="IPR011991">
    <property type="entry name" value="ArsR-like_HTH"/>
</dbReference>
<dbReference type="EMBL" id="FAOO01000001">
    <property type="protein sequence ID" value="CUU00769.1"/>
    <property type="molecule type" value="Genomic_DNA"/>
</dbReference>
<dbReference type="SUPFAM" id="SSF46785">
    <property type="entry name" value="Winged helix' DNA-binding domain"/>
    <property type="match status" value="1"/>
</dbReference>
<dbReference type="Proteomes" id="UP000320623">
    <property type="component" value="Unassembled WGS sequence"/>
</dbReference>
<organism evidence="2 3">
    <name type="scientific">Candidatus Thermokryptus mobilis</name>
    <dbReference type="NCBI Taxonomy" id="1643428"/>
    <lineage>
        <taxon>Bacteria</taxon>
        <taxon>Pseudomonadati</taxon>
        <taxon>Candidatus Kryptoniota</taxon>
        <taxon>Candidatus Thermokryptus</taxon>
    </lineage>
</organism>
<keyword evidence="3" id="KW-1185">Reference proteome</keyword>
<dbReference type="InterPro" id="IPR036388">
    <property type="entry name" value="WH-like_DNA-bd_sf"/>
</dbReference>
<dbReference type="RefSeq" id="WP_140943889.1">
    <property type="nucleotide sequence ID" value="NZ_FAOO01000001.1"/>
</dbReference>
<gene>
    <name evidence="2" type="ORF">JGI1_00071</name>
</gene>
<feature type="domain" description="Winged helix DNA-binding" evidence="1">
    <location>
        <begin position="14"/>
        <end position="94"/>
    </location>
</feature>
<dbReference type="Pfam" id="PF13601">
    <property type="entry name" value="HTH_34"/>
    <property type="match status" value="1"/>
</dbReference>
<dbReference type="GO" id="GO:0006355">
    <property type="term" value="P:regulation of DNA-templated transcription"/>
    <property type="evidence" value="ECO:0007669"/>
    <property type="project" value="UniProtKB-ARBA"/>
</dbReference>
<dbReference type="Gene3D" id="1.10.10.10">
    <property type="entry name" value="Winged helix-like DNA-binding domain superfamily/Winged helix DNA-binding domain"/>
    <property type="match status" value="1"/>
</dbReference>
<dbReference type="PANTHER" id="PTHR37318:SF1">
    <property type="entry name" value="BSL7504 PROTEIN"/>
    <property type="match status" value="1"/>
</dbReference>
<dbReference type="AlphaFoldDB" id="A0A0S4MSN1"/>
<protein>
    <submittedName>
        <fullName evidence="2">Transcriptional regulator</fullName>
    </submittedName>
</protein>
<dbReference type="STRING" id="1643428.GCA_001442855_00067"/>
<evidence type="ECO:0000259" key="1">
    <source>
        <dbReference type="Pfam" id="PF13601"/>
    </source>
</evidence>
<dbReference type="InterPro" id="IPR027395">
    <property type="entry name" value="WH_DNA-bd_dom"/>
</dbReference>
<dbReference type="InterPro" id="IPR036390">
    <property type="entry name" value="WH_DNA-bd_sf"/>
</dbReference>
<sequence length="100" mass="11285">MKGELDEIIHQPTRTKIMASLYTLGEGGEIEFIALRDLLGLSDGNLSSHLSKLEEAGYVKIRKTFEGKKPKTYISLTAKGRKAFENYISVLKKMFEGEKF</sequence>